<dbReference type="RefSeq" id="WP_380126906.1">
    <property type="nucleotide sequence ID" value="NZ_JBHSIU010000097.1"/>
</dbReference>
<dbReference type="HAMAP" id="MF_00275">
    <property type="entry name" value="KdpA"/>
    <property type="match status" value="1"/>
</dbReference>
<feature type="transmembrane region" description="Helical" evidence="9">
    <location>
        <begin position="520"/>
        <end position="543"/>
    </location>
</feature>
<keyword evidence="11" id="KW-1185">Reference proteome</keyword>
<dbReference type="PANTHER" id="PTHR30607:SF2">
    <property type="entry name" value="POTASSIUM-TRANSPORTING ATPASE POTASSIUM-BINDING SUBUNIT"/>
    <property type="match status" value="1"/>
</dbReference>
<evidence type="ECO:0000256" key="4">
    <source>
        <dbReference type="ARBA" id="ARBA00022692"/>
    </source>
</evidence>
<keyword evidence="3 9" id="KW-0633">Potassium transport</keyword>
<keyword evidence="6 9" id="KW-1133">Transmembrane helix</keyword>
<comment type="subcellular location">
    <subcellularLocation>
        <location evidence="9">Cell membrane</location>
        <topology evidence="9">Multi-pass membrane protein</topology>
    </subcellularLocation>
</comment>
<keyword evidence="4 9" id="KW-0812">Transmembrane</keyword>
<comment type="caution">
    <text evidence="10">The sequence shown here is derived from an EMBL/GenBank/DDBJ whole genome shotgun (WGS) entry which is preliminary data.</text>
</comment>
<sequence length="551" mass="56776">MSAAGWVQAAFVLAVVVALHVPLGNYLARVCTAEQHWRVERWLYRCCGVDPDAEQRWTFYARSLLSFSAVGVLGLYAVLRLQAYLPLHLGHTGMPAPLAFNTAVSFTTNTSWQNYPGEATLGHLALAVGLGTQAFASAAVGLAAGVALIRGLVRQRTDQLGNFWVDLVRSAVRVLLPLAAVSAVVLIVLGVVQNLSGGQTYPTMSGGQQSILGGPVASWESIKLLSGDGGGIFNANSAHPFENPTALTNLIEIVLMLLLPTAFIRAYGRMVGDRRQGWALLAVAGVLFVGAFAVTAAAQTVPHNTVPAAVGAAVEGTETRFGVAGSALFGVAATGSADGAANSSYDSFTSIGGGMLMATIMLGEVSPGGAGSGLYGLLMLALLAVFLGGLLVGRTPEFLRKSIQAREIKLVSLYVLTTPALILVGTALAMALPAGRAGIGNPGAHGLSEVAYAFTSSTNSNGSAFGGFTGNTDFGNVALAIVMLAGRYLPMIFVLALAGSLAGQRRGVVTNGTLPTHKPLFVGLVTVSVVVFTALDFVLVLALGPLAEALQ</sequence>
<keyword evidence="8 9" id="KW-0472">Membrane</keyword>
<accession>A0ABV9WEC4</accession>
<comment type="function">
    <text evidence="9">Part of the high-affinity ATP-driven potassium transport (or Kdp) system, which catalyzes the hydrolysis of ATP coupled with the electrogenic transport of potassium into the cytoplasm. This subunit binds the extracellular potassium ions and delivers the ions to the membrane domain of KdpB through an intramembrane tunnel.</text>
</comment>
<dbReference type="PANTHER" id="PTHR30607">
    <property type="entry name" value="POTASSIUM-TRANSPORTING ATPASE A CHAIN"/>
    <property type="match status" value="1"/>
</dbReference>
<feature type="transmembrane region" description="Helical" evidence="9">
    <location>
        <begin position="413"/>
        <end position="432"/>
    </location>
</feature>
<proteinExistence type="inferred from homology"/>
<comment type="subunit">
    <text evidence="9">The system is composed of three essential subunits: KdpA, KdpB and KdpC.</text>
</comment>
<evidence type="ECO:0000256" key="8">
    <source>
        <dbReference type="ARBA" id="ARBA00023136"/>
    </source>
</evidence>
<evidence type="ECO:0000256" key="2">
    <source>
        <dbReference type="ARBA" id="ARBA00022475"/>
    </source>
</evidence>
<feature type="transmembrane region" description="Helical" evidence="9">
    <location>
        <begin position="278"/>
        <end position="298"/>
    </location>
</feature>
<protein>
    <recommendedName>
        <fullName evidence="9">Potassium-transporting ATPase potassium-binding subunit</fullName>
    </recommendedName>
    <alternativeName>
        <fullName evidence="9">ATP phosphohydrolase [potassium-transporting] A chain</fullName>
    </alternativeName>
    <alternativeName>
        <fullName evidence="9">Potassium-binding and translocating subunit A</fullName>
    </alternativeName>
    <alternativeName>
        <fullName evidence="9">Potassium-translocating ATPase A chain</fullName>
    </alternativeName>
</protein>
<reference evidence="11" key="1">
    <citation type="journal article" date="2019" name="Int. J. Syst. Evol. Microbiol.">
        <title>The Global Catalogue of Microorganisms (GCM) 10K type strain sequencing project: providing services to taxonomists for standard genome sequencing and annotation.</title>
        <authorList>
            <consortium name="The Broad Institute Genomics Platform"/>
            <consortium name="The Broad Institute Genome Sequencing Center for Infectious Disease"/>
            <person name="Wu L."/>
            <person name="Ma J."/>
        </authorList>
    </citation>
    <scope>NUCLEOTIDE SEQUENCE [LARGE SCALE GENOMIC DNA]</scope>
    <source>
        <strain evidence="11">CGMCC 4.7152</strain>
    </source>
</reference>
<gene>
    <name evidence="9 10" type="primary">kdpA</name>
    <name evidence="10" type="ORF">ACFPIJ_51780</name>
</gene>
<evidence type="ECO:0000256" key="6">
    <source>
        <dbReference type="ARBA" id="ARBA00022989"/>
    </source>
</evidence>
<keyword evidence="7 9" id="KW-0406">Ion transport</keyword>
<dbReference type="InterPro" id="IPR004623">
    <property type="entry name" value="KdpA"/>
</dbReference>
<feature type="transmembrane region" description="Helical" evidence="9">
    <location>
        <begin position="246"/>
        <end position="266"/>
    </location>
</feature>
<dbReference type="NCBIfam" id="TIGR00680">
    <property type="entry name" value="kdpA"/>
    <property type="match status" value="1"/>
</dbReference>
<evidence type="ECO:0000256" key="3">
    <source>
        <dbReference type="ARBA" id="ARBA00022538"/>
    </source>
</evidence>
<dbReference type="Pfam" id="PF03814">
    <property type="entry name" value="KdpA"/>
    <property type="match status" value="1"/>
</dbReference>
<comment type="similarity">
    <text evidence="9">Belongs to the KdpA family.</text>
</comment>
<feature type="transmembrane region" description="Helical" evidence="9">
    <location>
        <begin position="64"/>
        <end position="85"/>
    </location>
</feature>
<keyword evidence="1 9" id="KW-0813">Transport</keyword>
<feature type="transmembrane region" description="Helical" evidence="9">
    <location>
        <begin position="477"/>
        <end position="499"/>
    </location>
</feature>
<evidence type="ECO:0000256" key="7">
    <source>
        <dbReference type="ARBA" id="ARBA00023065"/>
    </source>
</evidence>
<organism evidence="10 11">
    <name type="scientific">Dactylosporangium cerinum</name>
    <dbReference type="NCBI Taxonomy" id="1434730"/>
    <lineage>
        <taxon>Bacteria</taxon>
        <taxon>Bacillati</taxon>
        <taxon>Actinomycetota</taxon>
        <taxon>Actinomycetes</taxon>
        <taxon>Micromonosporales</taxon>
        <taxon>Micromonosporaceae</taxon>
        <taxon>Dactylosporangium</taxon>
    </lineage>
</organism>
<evidence type="ECO:0000313" key="10">
    <source>
        <dbReference type="EMBL" id="MFC5006290.1"/>
    </source>
</evidence>
<feature type="transmembrane region" description="Helical" evidence="9">
    <location>
        <begin position="6"/>
        <end position="28"/>
    </location>
</feature>
<keyword evidence="5 9" id="KW-0630">Potassium</keyword>
<dbReference type="PIRSF" id="PIRSF001294">
    <property type="entry name" value="K_ATPaseA"/>
    <property type="match status" value="1"/>
</dbReference>
<evidence type="ECO:0000313" key="11">
    <source>
        <dbReference type="Proteomes" id="UP001595912"/>
    </source>
</evidence>
<dbReference type="Proteomes" id="UP001595912">
    <property type="component" value="Unassembled WGS sequence"/>
</dbReference>
<feature type="transmembrane region" description="Helical" evidence="9">
    <location>
        <begin position="374"/>
        <end position="392"/>
    </location>
</feature>
<dbReference type="EMBL" id="JBHSIU010000097">
    <property type="protein sequence ID" value="MFC5006290.1"/>
    <property type="molecule type" value="Genomic_DNA"/>
</dbReference>
<evidence type="ECO:0000256" key="5">
    <source>
        <dbReference type="ARBA" id="ARBA00022958"/>
    </source>
</evidence>
<feature type="transmembrane region" description="Helical" evidence="9">
    <location>
        <begin position="174"/>
        <end position="195"/>
    </location>
</feature>
<name>A0ABV9WEC4_9ACTN</name>
<keyword evidence="2 9" id="KW-1003">Cell membrane</keyword>
<evidence type="ECO:0000256" key="9">
    <source>
        <dbReference type="HAMAP-Rule" id="MF_00275"/>
    </source>
</evidence>
<evidence type="ECO:0000256" key="1">
    <source>
        <dbReference type="ARBA" id="ARBA00022448"/>
    </source>
</evidence>
<feature type="transmembrane region" description="Helical" evidence="9">
    <location>
        <begin position="134"/>
        <end position="153"/>
    </location>
</feature>